<dbReference type="AlphaFoldDB" id="A0A0Q9WJA2"/>
<reference evidence="1 2" key="1">
    <citation type="journal article" date="2007" name="Nature">
        <title>Evolution of genes and genomes on the Drosophila phylogeny.</title>
        <authorList>
            <consortium name="Drosophila 12 Genomes Consortium"/>
            <person name="Clark A.G."/>
            <person name="Eisen M.B."/>
            <person name="Smith D.R."/>
            <person name="Bergman C.M."/>
            <person name="Oliver B."/>
            <person name="Markow T.A."/>
            <person name="Kaufman T.C."/>
            <person name="Kellis M."/>
            <person name="Gelbart W."/>
            <person name="Iyer V.N."/>
            <person name="Pollard D.A."/>
            <person name="Sackton T.B."/>
            <person name="Larracuente A.M."/>
            <person name="Singh N.D."/>
            <person name="Abad J.P."/>
            <person name="Abt D.N."/>
            <person name="Adryan B."/>
            <person name="Aguade M."/>
            <person name="Akashi H."/>
            <person name="Anderson W.W."/>
            <person name="Aquadro C.F."/>
            <person name="Ardell D.H."/>
            <person name="Arguello R."/>
            <person name="Artieri C.G."/>
            <person name="Barbash D.A."/>
            <person name="Barker D."/>
            <person name="Barsanti P."/>
            <person name="Batterham P."/>
            <person name="Batzoglou S."/>
            <person name="Begun D."/>
            <person name="Bhutkar A."/>
            <person name="Blanco E."/>
            <person name="Bosak S.A."/>
            <person name="Bradley R.K."/>
            <person name="Brand A.D."/>
            <person name="Brent M.R."/>
            <person name="Brooks A.N."/>
            <person name="Brown R.H."/>
            <person name="Butlin R.K."/>
            <person name="Caggese C."/>
            <person name="Calvi B.R."/>
            <person name="Bernardo de Carvalho A."/>
            <person name="Caspi A."/>
            <person name="Castrezana S."/>
            <person name="Celniker S.E."/>
            <person name="Chang J.L."/>
            <person name="Chapple C."/>
            <person name="Chatterji S."/>
            <person name="Chinwalla A."/>
            <person name="Civetta A."/>
            <person name="Clifton S.W."/>
            <person name="Comeron J.M."/>
            <person name="Costello J.C."/>
            <person name="Coyne J.A."/>
            <person name="Daub J."/>
            <person name="David R.G."/>
            <person name="Delcher A.L."/>
            <person name="Delehaunty K."/>
            <person name="Do C.B."/>
            <person name="Ebling H."/>
            <person name="Edwards K."/>
            <person name="Eickbush T."/>
            <person name="Evans J.D."/>
            <person name="Filipski A."/>
            <person name="Findeiss S."/>
            <person name="Freyhult E."/>
            <person name="Fulton L."/>
            <person name="Fulton R."/>
            <person name="Garcia A.C."/>
            <person name="Gardiner A."/>
            <person name="Garfield D.A."/>
            <person name="Garvin B.E."/>
            <person name="Gibson G."/>
            <person name="Gilbert D."/>
            <person name="Gnerre S."/>
            <person name="Godfrey J."/>
            <person name="Good R."/>
            <person name="Gotea V."/>
            <person name="Gravely B."/>
            <person name="Greenberg A.J."/>
            <person name="Griffiths-Jones S."/>
            <person name="Gross S."/>
            <person name="Guigo R."/>
            <person name="Gustafson E.A."/>
            <person name="Haerty W."/>
            <person name="Hahn M.W."/>
            <person name="Halligan D.L."/>
            <person name="Halpern A.L."/>
            <person name="Halter G.M."/>
            <person name="Han M.V."/>
            <person name="Heger A."/>
            <person name="Hillier L."/>
            <person name="Hinrichs A.S."/>
            <person name="Holmes I."/>
            <person name="Hoskins R.A."/>
            <person name="Hubisz M.J."/>
            <person name="Hultmark D."/>
            <person name="Huntley M.A."/>
            <person name="Jaffe D.B."/>
            <person name="Jagadeeshan S."/>
            <person name="Jeck W.R."/>
            <person name="Johnson J."/>
            <person name="Jones C.D."/>
            <person name="Jordan W.C."/>
            <person name="Karpen G.H."/>
            <person name="Kataoka E."/>
            <person name="Keightley P.D."/>
            <person name="Kheradpour P."/>
            <person name="Kirkness E.F."/>
            <person name="Koerich L.B."/>
            <person name="Kristiansen K."/>
            <person name="Kudrna D."/>
            <person name="Kulathinal R.J."/>
            <person name="Kumar S."/>
            <person name="Kwok R."/>
            <person name="Lander E."/>
            <person name="Langley C.H."/>
            <person name="Lapoint R."/>
            <person name="Lazzaro B.P."/>
            <person name="Lee S.J."/>
            <person name="Levesque L."/>
            <person name="Li R."/>
            <person name="Lin C.F."/>
            <person name="Lin M.F."/>
            <person name="Lindblad-Toh K."/>
            <person name="Llopart A."/>
            <person name="Long M."/>
            <person name="Low L."/>
            <person name="Lozovsky E."/>
            <person name="Lu J."/>
            <person name="Luo M."/>
            <person name="Machado C.A."/>
            <person name="Makalowski W."/>
            <person name="Marzo M."/>
            <person name="Matsuda M."/>
            <person name="Matzkin L."/>
            <person name="McAllister B."/>
            <person name="McBride C.S."/>
            <person name="McKernan B."/>
            <person name="McKernan K."/>
            <person name="Mendez-Lago M."/>
            <person name="Minx P."/>
            <person name="Mollenhauer M.U."/>
            <person name="Montooth K."/>
            <person name="Mount S.M."/>
            <person name="Mu X."/>
            <person name="Myers E."/>
            <person name="Negre B."/>
            <person name="Newfeld S."/>
            <person name="Nielsen R."/>
            <person name="Noor M.A."/>
            <person name="O'Grady P."/>
            <person name="Pachter L."/>
            <person name="Papaceit M."/>
            <person name="Parisi M.J."/>
            <person name="Parisi M."/>
            <person name="Parts L."/>
            <person name="Pedersen J.S."/>
            <person name="Pesole G."/>
            <person name="Phillippy A.M."/>
            <person name="Ponting C.P."/>
            <person name="Pop M."/>
            <person name="Porcelli D."/>
            <person name="Powell J.R."/>
            <person name="Prohaska S."/>
            <person name="Pruitt K."/>
            <person name="Puig M."/>
            <person name="Quesneville H."/>
            <person name="Ram K.R."/>
            <person name="Rand D."/>
            <person name="Rasmussen M.D."/>
            <person name="Reed L.K."/>
            <person name="Reenan R."/>
            <person name="Reily A."/>
            <person name="Remington K.A."/>
            <person name="Rieger T.T."/>
            <person name="Ritchie M.G."/>
            <person name="Robin C."/>
            <person name="Rogers Y.H."/>
            <person name="Rohde C."/>
            <person name="Rozas J."/>
            <person name="Rubenfield M.J."/>
            <person name="Ruiz A."/>
            <person name="Russo S."/>
            <person name="Salzberg S.L."/>
            <person name="Sanchez-Gracia A."/>
            <person name="Saranga D.J."/>
            <person name="Sato H."/>
            <person name="Schaeffer S.W."/>
            <person name="Schatz M.C."/>
            <person name="Schlenke T."/>
            <person name="Schwartz R."/>
            <person name="Segarra C."/>
            <person name="Singh R.S."/>
            <person name="Sirot L."/>
            <person name="Sirota M."/>
            <person name="Sisneros N.B."/>
            <person name="Smith C.D."/>
            <person name="Smith T.F."/>
            <person name="Spieth J."/>
            <person name="Stage D.E."/>
            <person name="Stark A."/>
            <person name="Stephan W."/>
            <person name="Strausberg R.L."/>
            <person name="Strempel S."/>
            <person name="Sturgill D."/>
            <person name="Sutton G."/>
            <person name="Sutton G.G."/>
            <person name="Tao W."/>
            <person name="Teichmann S."/>
            <person name="Tobari Y.N."/>
            <person name="Tomimura Y."/>
            <person name="Tsolas J.M."/>
            <person name="Valente V.L."/>
            <person name="Venter E."/>
            <person name="Venter J.C."/>
            <person name="Vicario S."/>
            <person name="Vieira F.G."/>
            <person name="Vilella A.J."/>
            <person name="Villasante A."/>
            <person name="Walenz B."/>
            <person name="Wang J."/>
            <person name="Wasserman M."/>
            <person name="Watts T."/>
            <person name="Wilson D."/>
            <person name="Wilson R.K."/>
            <person name="Wing R.A."/>
            <person name="Wolfner M.F."/>
            <person name="Wong A."/>
            <person name="Wong G.K."/>
            <person name="Wu C.I."/>
            <person name="Wu G."/>
            <person name="Yamamoto D."/>
            <person name="Yang H.P."/>
            <person name="Yang S.P."/>
            <person name="Yorke J.A."/>
            <person name="Yoshida K."/>
            <person name="Zdobnov E."/>
            <person name="Zhang P."/>
            <person name="Zhang Y."/>
            <person name="Zimin A.V."/>
            <person name="Baldwin J."/>
            <person name="Abdouelleil A."/>
            <person name="Abdulkadir J."/>
            <person name="Abebe A."/>
            <person name="Abera B."/>
            <person name="Abreu J."/>
            <person name="Acer S.C."/>
            <person name="Aftuck L."/>
            <person name="Alexander A."/>
            <person name="An P."/>
            <person name="Anderson E."/>
            <person name="Anderson S."/>
            <person name="Arachi H."/>
            <person name="Azer M."/>
            <person name="Bachantsang P."/>
            <person name="Barry A."/>
            <person name="Bayul T."/>
            <person name="Berlin A."/>
            <person name="Bessette D."/>
            <person name="Bloom T."/>
            <person name="Blye J."/>
            <person name="Boguslavskiy L."/>
            <person name="Bonnet C."/>
            <person name="Boukhgalter B."/>
            <person name="Bourzgui I."/>
            <person name="Brown A."/>
            <person name="Cahill P."/>
            <person name="Channer S."/>
            <person name="Cheshatsang Y."/>
            <person name="Chuda L."/>
            <person name="Citroen M."/>
            <person name="Collymore A."/>
            <person name="Cooke P."/>
            <person name="Costello M."/>
            <person name="D'Aco K."/>
            <person name="Daza R."/>
            <person name="De Haan G."/>
            <person name="DeGray S."/>
            <person name="DeMaso C."/>
            <person name="Dhargay N."/>
            <person name="Dooley K."/>
            <person name="Dooley E."/>
            <person name="Doricent M."/>
            <person name="Dorje P."/>
            <person name="Dorjee K."/>
            <person name="Dupes A."/>
            <person name="Elong R."/>
            <person name="Falk J."/>
            <person name="Farina A."/>
            <person name="Faro S."/>
            <person name="Ferguson D."/>
            <person name="Fisher S."/>
            <person name="Foley C.D."/>
            <person name="Franke A."/>
            <person name="Friedrich D."/>
            <person name="Gadbois L."/>
            <person name="Gearin G."/>
            <person name="Gearin C.R."/>
            <person name="Giannoukos G."/>
            <person name="Goode T."/>
            <person name="Graham J."/>
            <person name="Grandbois E."/>
            <person name="Grewal S."/>
            <person name="Gyaltsen K."/>
            <person name="Hafez N."/>
            <person name="Hagos B."/>
            <person name="Hall J."/>
            <person name="Henson C."/>
            <person name="Hollinger A."/>
            <person name="Honan T."/>
            <person name="Huard M.D."/>
            <person name="Hughes L."/>
            <person name="Hurhula B."/>
            <person name="Husby M.E."/>
            <person name="Kamat A."/>
            <person name="Kanga B."/>
            <person name="Kashin S."/>
            <person name="Khazanovich D."/>
            <person name="Kisner P."/>
            <person name="Lance K."/>
            <person name="Lara M."/>
            <person name="Lee W."/>
            <person name="Lennon N."/>
            <person name="Letendre F."/>
            <person name="LeVine R."/>
            <person name="Lipovsky A."/>
            <person name="Liu X."/>
            <person name="Liu J."/>
            <person name="Liu S."/>
            <person name="Lokyitsang T."/>
            <person name="Lokyitsang Y."/>
            <person name="Lubonja R."/>
            <person name="Lui A."/>
            <person name="MacDonald P."/>
            <person name="Magnisalis V."/>
            <person name="Maru K."/>
            <person name="Matthews C."/>
            <person name="McCusker W."/>
            <person name="McDonough S."/>
            <person name="Mehta T."/>
            <person name="Meldrim J."/>
            <person name="Meneus L."/>
            <person name="Mihai O."/>
            <person name="Mihalev A."/>
            <person name="Mihova T."/>
            <person name="Mittelman R."/>
            <person name="Mlenga V."/>
            <person name="Montmayeur A."/>
            <person name="Mulrain L."/>
            <person name="Navidi A."/>
            <person name="Naylor J."/>
            <person name="Negash T."/>
            <person name="Nguyen T."/>
            <person name="Nguyen N."/>
            <person name="Nicol R."/>
            <person name="Norbu C."/>
            <person name="Norbu N."/>
            <person name="Novod N."/>
            <person name="O'Neill B."/>
            <person name="Osman S."/>
            <person name="Markiewicz E."/>
            <person name="Oyono O.L."/>
            <person name="Patti C."/>
            <person name="Phunkhang P."/>
            <person name="Pierre F."/>
            <person name="Priest M."/>
            <person name="Raghuraman S."/>
            <person name="Rege F."/>
            <person name="Reyes R."/>
            <person name="Rise C."/>
            <person name="Rogov P."/>
            <person name="Ross K."/>
            <person name="Ryan E."/>
            <person name="Settipalli S."/>
            <person name="Shea T."/>
            <person name="Sherpa N."/>
            <person name="Shi L."/>
            <person name="Shih D."/>
            <person name="Sparrow T."/>
            <person name="Spaulding J."/>
            <person name="Stalker J."/>
            <person name="Stange-Thomann N."/>
            <person name="Stavropoulos S."/>
            <person name="Stone C."/>
            <person name="Strader C."/>
            <person name="Tesfaye S."/>
            <person name="Thomson T."/>
            <person name="Thoulutsang Y."/>
            <person name="Thoulutsang D."/>
            <person name="Topham K."/>
            <person name="Topping I."/>
            <person name="Tsamla T."/>
            <person name="Vassiliev H."/>
            <person name="Vo A."/>
            <person name="Wangchuk T."/>
            <person name="Wangdi T."/>
            <person name="Weiand M."/>
            <person name="Wilkinson J."/>
            <person name="Wilson A."/>
            <person name="Yadav S."/>
            <person name="Young G."/>
            <person name="Yu Q."/>
            <person name="Zembek L."/>
            <person name="Zhong D."/>
            <person name="Zimmer A."/>
            <person name="Zwirko Z."/>
            <person name="Jaffe D.B."/>
            <person name="Alvarez P."/>
            <person name="Brockman W."/>
            <person name="Butler J."/>
            <person name="Chin C."/>
            <person name="Gnerre S."/>
            <person name="Grabherr M."/>
            <person name="Kleber M."/>
            <person name="Mauceli E."/>
            <person name="MacCallum I."/>
        </authorList>
    </citation>
    <scope>NUCLEOTIDE SEQUENCE [LARGE SCALE GENOMIC DNA]</scope>
    <source>
        <strain evidence="2">Tucson 15010-1051.87</strain>
    </source>
</reference>
<gene>
    <name evidence="1" type="primary">Dvir\GJ26836</name>
    <name evidence="1" type="ORF">Dvir_GJ26836</name>
</gene>
<accession>A0A0Q9WJA2</accession>
<dbReference type="Proteomes" id="UP000008792">
    <property type="component" value="Unassembled WGS sequence"/>
</dbReference>
<dbReference type="OrthoDB" id="7872486at2759"/>
<organism evidence="1 2">
    <name type="scientific">Drosophila virilis</name>
    <name type="common">Fruit fly</name>
    <dbReference type="NCBI Taxonomy" id="7244"/>
    <lineage>
        <taxon>Eukaryota</taxon>
        <taxon>Metazoa</taxon>
        <taxon>Ecdysozoa</taxon>
        <taxon>Arthropoda</taxon>
        <taxon>Hexapoda</taxon>
        <taxon>Insecta</taxon>
        <taxon>Pterygota</taxon>
        <taxon>Neoptera</taxon>
        <taxon>Endopterygota</taxon>
        <taxon>Diptera</taxon>
        <taxon>Brachycera</taxon>
        <taxon>Muscomorpha</taxon>
        <taxon>Ephydroidea</taxon>
        <taxon>Drosophilidae</taxon>
        <taxon>Drosophila</taxon>
    </lineage>
</organism>
<protein>
    <submittedName>
        <fullName evidence="1">Uncharacterized protein, isoform C</fullName>
    </submittedName>
</protein>
<dbReference type="EMBL" id="CH940649">
    <property type="protein sequence ID" value="KRF81006.1"/>
    <property type="molecule type" value="Genomic_DNA"/>
</dbReference>
<sequence length="106" mass="11910">MEAIVNSNGIKKEYENGHCEHIVSEQWESNQIKLEPNVCVEEAIDQLTANNIDIEPTRIAQDAAMEMDTVAPHEVQRSQALSKAGKRLPIRHSSRSCNEYYCGPSI</sequence>
<keyword evidence="2" id="KW-1185">Reference proteome</keyword>
<evidence type="ECO:0000313" key="1">
    <source>
        <dbReference type="EMBL" id="KRF81006.1"/>
    </source>
</evidence>
<name>A0A0Q9WJA2_DROVI</name>
<proteinExistence type="predicted"/>
<evidence type="ECO:0000313" key="2">
    <source>
        <dbReference type="Proteomes" id="UP000008792"/>
    </source>
</evidence>